<dbReference type="EMBL" id="JABBWE010000029">
    <property type="protein sequence ID" value="KAG1793635.1"/>
    <property type="molecule type" value="Genomic_DNA"/>
</dbReference>
<dbReference type="InterPro" id="IPR012337">
    <property type="entry name" value="RNaseH-like_sf"/>
</dbReference>
<dbReference type="Proteomes" id="UP000719766">
    <property type="component" value="Unassembled WGS sequence"/>
</dbReference>
<gene>
    <name evidence="2" type="ORF">HD556DRAFT_1443423</name>
</gene>
<dbReference type="RefSeq" id="XP_041160033.1">
    <property type="nucleotide sequence ID" value="XM_041306602.1"/>
</dbReference>
<proteinExistence type="predicted"/>
<protein>
    <submittedName>
        <fullName evidence="2">Uncharacterized protein</fullName>
    </submittedName>
</protein>
<evidence type="ECO:0000313" key="2">
    <source>
        <dbReference type="EMBL" id="KAG1793635.1"/>
    </source>
</evidence>
<comment type="caution">
    <text evidence="2">The sequence shown here is derived from an EMBL/GenBank/DDBJ whole genome shotgun (WGS) entry which is preliminary data.</text>
</comment>
<evidence type="ECO:0000256" key="1">
    <source>
        <dbReference type="ARBA" id="ARBA00023125"/>
    </source>
</evidence>
<reference evidence="2" key="1">
    <citation type="journal article" date="2020" name="New Phytol.">
        <title>Comparative genomics reveals dynamic genome evolution in host specialist ectomycorrhizal fungi.</title>
        <authorList>
            <person name="Lofgren L.A."/>
            <person name="Nguyen N.H."/>
            <person name="Vilgalys R."/>
            <person name="Ruytinx J."/>
            <person name="Liao H.L."/>
            <person name="Branco S."/>
            <person name="Kuo A."/>
            <person name="LaButti K."/>
            <person name="Lipzen A."/>
            <person name="Andreopoulos W."/>
            <person name="Pangilinan J."/>
            <person name="Riley R."/>
            <person name="Hundley H."/>
            <person name="Na H."/>
            <person name="Barry K."/>
            <person name="Grigoriev I.V."/>
            <person name="Stajich J.E."/>
            <person name="Kennedy P.G."/>
        </authorList>
    </citation>
    <scope>NUCLEOTIDE SEQUENCE</scope>
    <source>
        <strain evidence="2">S12</strain>
    </source>
</reference>
<keyword evidence="3" id="KW-1185">Reference proteome</keyword>
<dbReference type="AlphaFoldDB" id="A0A9P7DHG5"/>
<dbReference type="GO" id="GO:0003677">
    <property type="term" value="F:DNA binding"/>
    <property type="evidence" value="ECO:0007669"/>
    <property type="project" value="UniProtKB-KW"/>
</dbReference>
<dbReference type="SUPFAM" id="SSF47823">
    <property type="entry name" value="lambda integrase-like, N-terminal domain"/>
    <property type="match status" value="1"/>
</dbReference>
<dbReference type="InterPro" id="IPR010998">
    <property type="entry name" value="Integrase_recombinase_N"/>
</dbReference>
<dbReference type="OrthoDB" id="3262705at2759"/>
<sequence length="431" mass="47419">MLLQANCEKILDATATVKDTIVKSVFCCDSLNNFLAPGLATGMWGITLEGKLMPRDVATHWNSMYEMLVFTLEYQEPIDRITSDKSLKQAKRYELDDNEWKIVADLIVVLSQYKKATLFFSQDSATITAVIPAMDKLNSKLNQQTKEPYHPAVISAMHLAKNKIDCYWKITDLSNVYRIAMGRSRLLVVFCRVIVANSWKDSTLTVYQLGVNCFLAFCSANNIHSFFTLPANKFLLCAFAAFKAGSRSSSAIANNMSGIRAWHILNGVPYQEGIRLAYTIRGAHRATPSDSKRPACLPVTIDMLILLHSHLSPSNPLNAAYLAAADCTTVYLGPSSPRRVSACFSGQVLALPLPYSGKPASNIHHWSLSHALPPLVQIACEHGEDVFLGCQHAPSDPIASLDNHLSVNCLLPCSHLFAYQGPSGTLVPLTK</sequence>
<name>A0A9P7DHG5_9AGAM</name>
<organism evidence="2 3">
    <name type="scientific">Suillus plorans</name>
    <dbReference type="NCBI Taxonomy" id="116603"/>
    <lineage>
        <taxon>Eukaryota</taxon>
        <taxon>Fungi</taxon>
        <taxon>Dikarya</taxon>
        <taxon>Basidiomycota</taxon>
        <taxon>Agaricomycotina</taxon>
        <taxon>Agaricomycetes</taxon>
        <taxon>Agaricomycetidae</taxon>
        <taxon>Boletales</taxon>
        <taxon>Suillineae</taxon>
        <taxon>Suillaceae</taxon>
        <taxon>Suillus</taxon>
    </lineage>
</organism>
<dbReference type="Gene3D" id="1.10.150.130">
    <property type="match status" value="1"/>
</dbReference>
<accession>A0A9P7DHG5</accession>
<evidence type="ECO:0000313" key="3">
    <source>
        <dbReference type="Proteomes" id="UP000719766"/>
    </source>
</evidence>
<dbReference type="SUPFAM" id="SSF53098">
    <property type="entry name" value="Ribonuclease H-like"/>
    <property type="match status" value="1"/>
</dbReference>
<dbReference type="GeneID" id="64600366"/>
<keyword evidence="1" id="KW-0238">DNA-binding</keyword>